<proteinExistence type="predicted"/>
<dbReference type="CDD" id="cd07377">
    <property type="entry name" value="WHTH_GntR"/>
    <property type="match status" value="1"/>
</dbReference>
<dbReference type="RefSeq" id="WP_239263178.1">
    <property type="nucleotide sequence ID" value="NZ_JAKRCV010000013.1"/>
</dbReference>
<keyword evidence="6" id="KW-1185">Reference proteome</keyword>
<dbReference type="InterPro" id="IPR036390">
    <property type="entry name" value="WH_DNA-bd_sf"/>
</dbReference>
<evidence type="ECO:0000259" key="4">
    <source>
        <dbReference type="PROSITE" id="PS50949"/>
    </source>
</evidence>
<reference evidence="5 6" key="1">
    <citation type="submission" date="2022-02" db="EMBL/GenBank/DDBJ databases">
        <title>Uncovering new skin microbiome diversity through culturing and metagenomics.</title>
        <authorList>
            <person name="Conlan S."/>
            <person name="Deming C."/>
            <person name="Nisc Comparative Sequencing Program N."/>
            <person name="Segre J.A."/>
        </authorList>
    </citation>
    <scope>NUCLEOTIDE SEQUENCE [LARGE SCALE GENOMIC DNA]</scope>
    <source>
        <strain evidence="5 6">ACRQZ</strain>
    </source>
</reference>
<dbReference type="PROSITE" id="PS50949">
    <property type="entry name" value="HTH_GNTR"/>
    <property type="match status" value="1"/>
</dbReference>
<dbReference type="PANTHER" id="PTHR38445">
    <property type="entry name" value="HTH-TYPE TRANSCRIPTIONAL REPRESSOR YTRA"/>
    <property type="match status" value="1"/>
</dbReference>
<organism evidence="5 6">
    <name type="scientific">Arsenicicoccus bolidensis</name>
    <dbReference type="NCBI Taxonomy" id="229480"/>
    <lineage>
        <taxon>Bacteria</taxon>
        <taxon>Bacillati</taxon>
        <taxon>Actinomycetota</taxon>
        <taxon>Actinomycetes</taxon>
        <taxon>Micrococcales</taxon>
        <taxon>Intrasporangiaceae</taxon>
        <taxon>Arsenicicoccus</taxon>
    </lineage>
</organism>
<dbReference type="InterPro" id="IPR036388">
    <property type="entry name" value="WH-like_DNA-bd_sf"/>
</dbReference>
<evidence type="ECO:0000256" key="2">
    <source>
        <dbReference type="ARBA" id="ARBA00023125"/>
    </source>
</evidence>
<feature type="domain" description="HTH gntR-type" evidence="4">
    <location>
        <begin position="11"/>
        <end position="79"/>
    </location>
</feature>
<comment type="caution">
    <text evidence="5">The sequence shown here is derived from an EMBL/GenBank/DDBJ whole genome shotgun (WGS) entry which is preliminary data.</text>
</comment>
<evidence type="ECO:0000256" key="3">
    <source>
        <dbReference type="ARBA" id="ARBA00023163"/>
    </source>
</evidence>
<dbReference type="Proteomes" id="UP001521931">
    <property type="component" value="Unassembled WGS sequence"/>
</dbReference>
<keyword evidence="3" id="KW-0804">Transcription</keyword>
<evidence type="ECO:0000313" key="6">
    <source>
        <dbReference type="Proteomes" id="UP001521931"/>
    </source>
</evidence>
<gene>
    <name evidence="5" type="ORF">MHL29_06150</name>
</gene>
<dbReference type="SMART" id="SM00345">
    <property type="entry name" value="HTH_GNTR"/>
    <property type="match status" value="1"/>
</dbReference>
<sequence length="117" mass="12295">MILTIDESSPAPAYEQIVTQVTGAVADGTLPTGARLPTVRQLAGDLGLAVNTVAKAYKQLEAEGHVATRGRNGTVVLEHVRDGTADETRAAATLLARTAQRHGLDLAEAIGVLRRAW</sequence>
<name>A0ABS9Q0R8_9MICO</name>
<evidence type="ECO:0000256" key="1">
    <source>
        <dbReference type="ARBA" id="ARBA00023015"/>
    </source>
</evidence>
<evidence type="ECO:0000313" key="5">
    <source>
        <dbReference type="EMBL" id="MCG7321476.1"/>
    </source>
</evidence>
<dbReference type="InterPro" id="IPR000524">
    <property type="entry name" value="Tscrpt_reg_HTH_GntR"/>
</dbReference>
<protein>
    <submittedName>
        <fullName evidence="5">GntR family transcriptional regulator</fullName>
    </submittedName>
</protein>
<dbReference type="PANTHER" id="PTHR38445:SF9">
    <property type="entry name" value="HTH-TYPE TRANSCRIPTIONAL REPRESSOR YTRA"/>
    <property type="match status" value="1"/>
</dbReference>
<keyword evidence="2" id="KW-0238">DNA-binding</keyword>
<dbReference type="EMBL" id="JAKRCV010000013">
    <property type="protein sequence ID" value="MCG7321476.1"/>
    <property type="molecule type" value="Genomic_DNA"/>
</dbReference>
<accession>A0ABS9Q0R8</accession>
<keyword evidence="1" id="KW-0805">Transcription regulation</keyword>
<dbReference type="Gene3D" id="1.10.10.10">
    <property type="entry name" value="Winged helix-like DNA-binding domain superfamily/Winged helix DNA-binding domain"/>
    <property type="match status" value="1"/>
</dbReference>
<dbReference type="SUPFAM" id="SSF46785">
    <property type="entry name" value="Winged helix' DNA-binding domain"/>
    <property type="match status" value="1"/>
</dbReference>
<dbReference type="Pfam" id="PF00392">
    <property type="entry name" value="GntR"/>
    <property type="match status" value="1"/>
</dbReference>